<reference evidence="1 2" key="1">
    <citation type="submission" date="2020-08" db="EMBL/GenBank/DDBJ databases">
        <title>Sequencing the genomes of 1000 actinobacteria strains.</title>
        <authorList>
            <person name="Klenk H.-P."/>
        </authorList>
    </citation>
    <scope>NUCLEOTIDE SEQUENCE [LARGE SCALE GENOMIC DNA]</scope>
    <source>
        <strain evidence="1 2">DSM 45084</strain>
    </source>
</reference>
<keyword evidence="2" id="KW-1185">Reference proteome</keyword>
<dbReference type="InterPro" id="IPR025680">
    <property type="entry name" value="DddI"/>
</dbReference>
<evidence type="ECO:0000313" key="1">
    <source>
        <dbReference type="EMBL" id="MBB4968139.1"/>
    </source>
</evidence>
<evidence type="ECO:0000313" key="2">
    <source>
        <dbReference type="Proteomes" id="UP000542674"/>
    </source>
</evidence>
<dbReference type="EMBL" id="JACHJS010000001">
    <property type="protein sequence ID" value="MBB4968139.1"/>
    <property type="molecule type" value="Genomic_DNA"/>
</dbReference>
<name>A0A7W7T7R3_9PSEU</name>
<comment type="caution">
    <text evidence="1">The sequence shown here is derived from an EMBL/GenBank/DDBJ whole genome shotgun (WGS) entry which is preliminary data.</text>
</comment>
<sequence length="84" mass="8833">MGSLDVHYLYEHGDTPGTVSTVDEVDALIDRVRAESPPAAPILMEVHRSGDPYAQGLDVGIEVDRGASHLCAMAGCPVGKGCVR</sequence>
<dbReference type="Proteomes" id="UP000542674">
    <property type="component" value="Unassembled WGS sequence"/>
</dbReference>
<proteinExistence type="predicted"/>
<dbReference type="Pfam" id="PF14430">
    <property type="entry name" value="Imm1"/>
    <property type="match status" value="1"/>
</dbReference>
<gene>
    <name evidence="1" type="ORF">F4559_005498</name>
</gene>
<protein>
    <submittedName>
        <fullName evidence="1">Uncharacterized protein</fullName>
    </submittedName>
</protein>
<accession>A0A7W7T7R3</accession>
<dbReference type="RefSeq" id="WP_184673411.1">
    <property type="nucleotide sequence ID" value="NZ_BAABAI010000041.1"/>
</dbReference>
<dbReference type="AlphaFoldDB" id="A0A7W7T7R3"/>
<organism evidence="1 2">
    <name type="scientific">Saccharothrix violaceirubra</name>
    <dbReference type="NCBI Taxonomy" id="413306"/>
    <lineage>
        <taxon>Bacteria</taxon>
        <taxon>Bacillati</taxon>
        <taxon>Actinomycetota</taxon>
        <taxon>Actinomycetes</taxon>
        <taxon>Pseudonocardiales</taxon>
        <taxon>Pseudonocardiaceae</taxon>
        <taxon>Saccharothrix</taxon>
    </lineage>
</organism>